<reference evidence="5 6" key="1">
    <citation type="submission" date="2021-01" db="EMBL/GenBank/DDBJ databases">
        <title>FDA dAtabase for Regulatory Grade micrObial Sequences (FDA-ARGOS): Supporting development and validation of Infectious Disease Dx tests.</title>
        <authorList>
            <person name="Sproer C."/>
            <person name="Gronow S."/>
            <person name="Severitt S."/>
            <person name="Schroder I."/>
            <person name="Tallon L."/>
            <person name="Sadzewicz L."/>
            <person name="Zhao X."/>
            <person name="Boylan J."/>
            <person name="Ott S."/>
            <person name="Bowen H."/>
            <person name="Vavikolanu K."/>
            <person name="Mehta A."/>
            <person name="Aluvathingal J."/>
            <person name="Nadendla S."/>
            <person name="Lowell S."/>
            <person name="Myers T."/>
            <person name="Yan Y."/>
            <person name="Sichtig H."/>
        </authorList>
    </citation>
    <scope>NUCLEOTIDE SEQUENCE [LARGE SCALE GENOMIC DNA]</scope>
    <source>
        <strain evidence="5 6">FDAARGOS_1131</strain>
    </source>
</reference>
<dbReference type="InterPro" id="IPR029063">
    <property type="entry name" value="SAM-dependent_MTases_sf"/>
</dbReference>
<dbReference type="Gene3D" id="3.40.50.150">
    <property type="entry name" value="Vaccinia Virus protein VP39"/>
    <property type="match status" value="1"/>
</dbReference>
<evidence type="ECO:0000256" key="3">
    <source>
        <dbReference type="ARBA" id="ARBA00022679"/>
    </source>
</evidence>
<keyword evidence="2 5" id="KW-0489">Methyltransferase</keyword>
<sequence>MQIQKSNTTRFSDRVADYVRYRPTYPVEMIDRLEKEVGLNSQFVIADIGSGTGFSSQRFIEADAIVYGVEPNKEMRQASEVFFQGAKNFKALEGTAEQTNLATQSIDLIFCGQAYHWFDFEKAQVEFNRILKPTGVIVLAWNERSRLDPLQQEYEQLMRDLIPEYSQVTHRNIDLEDIRAFLAPRIMQTEMLYNQQVFDLEELKGRLKSSSYAPKEGDANYEQVMEAIATLFAKYQEDGKVIFRYDTLLYIGKG</sequence>
<dbReference type="GO" id="GO:0032259">
    <property type="term" value="P:methylation"/>
    <property type="evidence" value="ECO:0007669"/>
    <property type="project" value="UniProtKB-KW"/>
</dbReference>
<dbReference type="RefSeq" id="WP_002991878.1">
    <property type="nucleotide sequence ID" value="NZ_CP068108.1"/>
</dbReference>
<dbReference type="OrthoDB" id="9797252at2"/>
<protein>
    <submittedName>
        <fullName evidence="5">Class I SAM-dependent methyltransferase</fullName>
    </submittedName>
</protein>
<dbReference type="Proteomes" id="UP000596202">
    <property type="component" value="Chromosome"/>
</dbReference>
<evidence type="ECO:0000313" key="6">
    <source>
        <dbReference type="Proteomes" id="UP000596202"/>
    </source>
</evidence>
<dbReference type="InterPro" id="IPR013216">
    <property type="entry name" value="Methyltransf_11"/>
</dbReference>
<name>A0A9Q6ZH62_MYROD</name>
<dbReference type="AlphaFoldDB" id="A0A9Q6ZH62"/>
<dbReference type="PANTHER" id="PTHR44942:SF4">
    <property type="entry name" value="METHYLTRANSFERASE TYPE 11 DOMAIN-CONTAINING PROTEIN"/>
    <property type="match status" value="1"/>
</dbReference>
<evidence type="ECO:0000259" key="4">
    <source>
        <dbReference type="Pfam" id="PF08241"/>
    </source>
</evidence>
<dbReference type="CDD" id="cd02440">
    <property type="entry name" value="AdoMet_MTases"/>
    <property type="match status" value="1"/>
</dbReference>
<dbReference type="InterPro" id="IPR051052">
    <property type="entry name" value="Diverse_substrate_MTase"/>
</dbReference>
<dbReference type="Pfam" id="PF08241">
    <property type="entry name" value="Methyltransf_11"/>
    <property type="match status" value="1"/>
</dbReference>
<evidence type="ECO:0000256" key="2">
    <source>
        <dbReference type="ARBA" id="ARBA00022603"/>
    </source>
</evidence>
<gene>
    <name evidence="5" type="ORF">I6I88_06495</name>
</gene>
<dbReference type="EMBL" id="CP068108">
    <property type="protein sequence ID" value="QQU01390.1"/>
    <property type="molecule type" value="Genomic_DNA"/>
</dbReference>
<dbReference type="SUPFAM" id="SSF53335">
    <property type="entry name" value="S-adenosyl-L-methionine-dependent methyltransferases"/>
    <property type="match status" value="1"/>
</dbReference>
<dbReference type="GO" id="GO:0008757">
    <property type="term" value="F:S-adenosylmethionine-dependent methyltransferase activity"/>
    <property type="evidence" value="ECO:0007669"/>
    <property type="project" value="InterPro"/>
</dbReference>
<evidence type="ECO:0000313" key="5">
    <source>
        <dbReference type="EMBL" id="QQU01390.1"/>
    </source>
</evidence>
<dbReference type="GeneID" id="93527297"/>
<keyword evidence="3" id="KW-0808">Transferase</keyword>
<evidence type="ECO:0000256" key="1">
    <source>
        <dbReference type="ARBA" id="ARBA00008361"/>
    </source>
</evidence>
<comment type="similarity">
    <text evidence="1">Belongs to the methyltransferase superfamily.</text>
</comment>
<organism evidence="5 6">
    <name type="scientific">Myroides odoratus</name>
    <name type="common">Flavobacterium odoratum</name>
    <dbReference type="NCBI Taxonomy" id="256"/>
    <lineage>
        <taxon>Bacteria</taxon>
        <taxon>Pseudomonadati</taxon>
        <taxon>Bacteroidota</taxon>
        <taxon>Flavobacteriia</taxon>
        <taxon>Flavobacteriales</taxon>
        <taxon>Flavobacteriaceae</taxon>
        <taxon>Myroides</taxon>
    </lineage>
</organism>
<dbReference type="PANTHER" id="PTHR44942">
    <property type="entry name" value="METHYLTRANSF_11 DOMAIN-CONTAINING PROTEIN"/>
    <property type="match status" value="1"/>
</dbReference>
<accession>A0A9Q6ZH62</accession>
<feature type="domain" description="Methyltransferase type 11" evidence="4">
    <location>
        <begin position="47"/>
        <end position="139"/>
    </location>
</feature>
<proteinExistence type="inferred from homology"/>